<accession>A0A7S8MV68</accession>
<dbReference type="KEGG" id="msf:IT882_10810"/>
<feature type="transmembrane region" description="Helical" evidence="1">
    <location>
        <begin position="137"/>
        <end position="156"/>
    </location>
</feature>
<evidence type="ECO:0000313" key="2">
    <source>
        <dbReference type="EMBL" id="QPE03770.1"/>
    </source>
</evidence>
<protein>
    <submittedName>
        <fullName evidence="2">Uncharacterized protein</fullName>
    </submittedName>
</protein>
<reference evidence="2 3" key="1">
    <citation type="submission" date="2020-11" db="EMBL/GenBank/DDBJ databases">
        <title>Amino acid is mineralized and recycled by bacteria in oceanic microbiome.</title>
        <authorList>
            <person name="Zheng L.Y."/>
        </authorList>
    </citation>
    <scope>NUCLEOTIDE SEQUENCE [LARGE SCALE GENOMIC DNA]</scope>
    <source>
        <strain evidence="2 3">A32-1</strain>
    </source>
</reference>
<dbReference type="AlphaFoldDB" id="A0A7S8MV68"/>
<dbReference type="RefSeq" id="WP_195691862.1">
    <property type="nucleotide sequence ID" value="NZ_CP064760.1"/>
</dbReference>
<gene>
    <name evidence="2" type="ORF">IT882_10810</name>
</gene>
<keyword evidence="3" id="KW-1185">Reference proteome</keyword>
<keyword evidence="1" id="KW-0812">Transmembrane</keyword>
<evidence type="ECO:0000256" key="1">
    <source>
        <dbReference type="SAM" id="Phobius"/>
    </source>
</evidence>
<feature type="transmembrane region" description="Helical" evidence="1">
    <location>
        <begin position="65"/>
        <end position="85"/>
    </location>
</feature>
<proteinExistence type="predicted"/>
<keyword evidence="1" id="KW-1133">Transmembrane helix</keyword>
<keyword evidence="1" id="KW-0472">Membrane</keyword>
<name>A0A7S8MV68_9MICO</name>
<dbReference type="EMBL" id="CP064760">
    <property type="protein sequence ID" value="QPE03770.1"/>
    <property type="molecule type" value="Genomic_DNA"/>
</dbReference>
<dbReference type="Proteomes" id="UP000594480">
    <property type="component" value="Chromosome"/>
</dbReference>
<organism evidence="2 3">
    <name type="scientific">Microbacterium schleiferi</name>
    <dbReference type="NCBI Taxonomy" id="69362"/>
    <lineage>
        <taxon>Bacteria</taxon>
        <taxon>Bacillati</taxon>
        <taxon>Actinomycetota</taxon>
        <taxon>Actinomycetes</taxon>
        <taxon>Micrococcales</taxon>
        <taxon>Microbacteriaceae</taxon>
        <taxon>Microbacterium</taxon>
    </lineage>
</organism>
<evidence type="ECO:0000313" key="3">
    <source>
        <dbReference type="Proteomes" id="UP000594480"/>
    </source>
</evidence>
<feature type="transmembrane region" description="Helical" evidence="1">
    <location>
        <begin position="97"/>
        <end position="117"/>
    </location>
</feature>
<sequence length="173" mass="17674">MTASRSSSVRVSLVAVLGTVLVFLYATLAAVQILVLNPLAVAPGTSLEQIHADLAQAGESLGTPFVLAFLSLGPALAVLLMFLLARQPRVGARATGIGYAVLLAFGAPASFIASFGPGMALADTYLTSGADHSGWSSVLYGVSALALAVAVVLSIIPQRDAGRQELNQPKLAD</sequence>